<evidence type="ECO:0000313" key="3">
    <source>
        <dbReference type="Proteomes" id="UP000759537"/>
    </source>
</evidence>
<evidence type="ECO:0000313" key="2">
    <source>
        <dbReference type="EMBL" id="KAF8480241.1"/>
    </source>
</evidence>
<accession>A0A9P5T9L1</accession>
<sequence length="155" mass="16228">MAPSLVCFPPSPFRVPHAYFFIPSRFVSFQVVPPVPVTLASPLDSGRGLHQNKGRDTFDFWYDKYHVPDTTEGTLTASPVFHQASQTATTLSTPTPANPPVAADPGQDSGLVLEPPSSTPSSGSHLSSANAGIALASHGTVLMALTGLLATVLAF</sequence>
<proteinExistence type="predicted"/>
<dbReference type="AlphaFoldDB" id="A0A9P5T9L1"/>
<name>A0A9P5T9L1_9AGAM</name>
<dbReference type="OrthoDB" id="10520916at2759"/>
<reference evidence="2" key="2">
    <citation type="journal article" date="2020" name="Nat. Commun.">
        <title>Large-scale genome sequencing of mycorrhizal fungi provides insights into the early evolution of symbiotic traits.</title>
        <authorList>
            <person name="Miyauchi S."/>
            <person name="Kiss E."/>
            <person name="Kuo A."/>
            <person name="Drula E."/>
            <person name="Kohler A."/>
            <person name="Sanchez-Garcia M."/>
            <person name="Morin E."/>
            <person name="Andreopoulos B."/>
            <person name="Barry K.W."/>
            <person name="Bonito G."/>
            <person name="Buee M."/>
            <person name="Carver A."/>
            <person name="Chen C."/>
            <person name="Cichocki N."/>
            <person name="Clum A."/>
            <person name="Culley D."/>
            <person name="Crous P.W."/>
            <person name="Fauchery L."/>
            <person name="Girlanda M."/>
            <person name="Hayes R.D."/>
            <person name="Keri Z."/>
            <person name="LaButti K."/>
            <person name="Lipzen A."/>
            <person name="Lombard V."/>
            <person name="Magnuson J."/>
            <person name="Maillard F."/>
            <person name="Murat C."/>
            <person name="Nolan M."/>
            <person name="Ohm R.A."/>
            <person name="Pangilinan J."/>
            <person name="Pereira M.F."/>
            <person name="Perotto S."/>
            <person name="Peter M."/>
            <person name="Pfister S."/>
            <person name="Riley R."/>
            <person name="Sitrit Y."/>
            <person name="Stielow J.B."/>
            <person name="Szollosi G."/>
            <person name="Zifcakova L."/>
            <person name="Stursova M."/>
            <person name="Spatafora J.W."/>
            <person name="Tedersoo L."/>
            <person name="Vaario L.M."/>
            <person name="Yamada A."/>
            <person name="Yan M."/>
            <person name="Wang P."/>
            <person name="Xu J."/>
            <person name="Bruns T."/>
            <person name="Baldrian P."/>
            <person name="Vilgalys R."/>
            <person name="Dunand C."/>
            <person name="Henrissat B."/>
            <person name="Grigoriev I.V."/>
            <person name="Hibbett D."/>
            <person name="Nagy L.G."/>
            <person name="Martin F.M."/>
        </authorList>
    </citation>
    <scope>NUCLEOTIDE SEQUENCE</scope>
    <source>
        <strain evidence="2">Prilba</strain>
    </source>
</reference>
<evidence type="ECO:0000256" key="1">
    <source>
        <dbReference type="SAM" id="MobiDB-lite"/>
    </source>
</evidence>
<gene>
    <name evidence="2" type="ORF">DFH94DRAFT_692577</name>
</gene>
<dbReference type="EMBL" id="WHVB01000008">
    <property type="protein sequence ID" value="KAF8480241.1"/>
    <property type="molecule type" value="Genomic_DNA"/>
</dbReference>
<protein>
    <submittedName>
        <fullName evidence="2">Uncharacterized protein</fullName>
    </submittedName>
</protein>
<feature type="compositionally biased region" description="Polar residues" evidence="1">
    <location>
        <begin position="86"/>
        <end position="95"/>
    </location>
</feature>
<keyword evidence="3" id="KW-1185">Reference proteome</keyword>
<feature type="compositionally biased region" description="Low complexity" evidence="1">
    <location>
        <begin position="115"/>
        <end position="127"/>
    </location>
</feature>
<reference evidence="2" key="1">
    <citation type="submission" date="2019-10" db="EMBL/GenBank/DDBJ databases">
        <authorList>
            <consortium name="DOE Joint Genome Institute"/>
            <person name="Kuo A."/>
            <person name="Miyauchi S."/>
            <person name="Kiss E."/>
            <person name="Drula E."/>
            <person name="Kohler A."/>
            <person name="Sanchez-Garcia M."/>
            <person name="Andreopoulos B."/>
            <person name="Barry K.W."/>
            <person name="Bonito G."/>
            <person name="Buee M."/>
            <person name="Carver A."/>
            <person name="Chen C."/>
            <person name="Cichocki N."/>
            <person name="Clum A."/>
            <person name="Culley D."/>
            <person name="Crous P.W."/>
            <person name="Fauchery L."/>
            <person name="Girlanda M."/>
            <person name="Hayes R."/>
            <person name="Keri Z."/>
            <person name="LaButti K."/>
            <person name="Lipzen A."/>
            <person name="Lombard V."/>
            <person name="Magnuson J."/>
            <person name="Maillard F."/>
            <person name="Morin E."/>
            <person name="Murat C."/>
            <person name="Nolan M."/>
            <person name="Ohm R."/>
            <person name="Pangilinan J."/>
            <person name="Pereira M."/>
            <person name="Perotto S."/>
            <person name="Peter M."/>
            <person name="Riley R."/>
            <person name="Sitrit Y."/>
            <person name="Stielow B."/>
            <person name="Szollosi G."/>
            <person name="Zifcakova L."/>
            <person name="Stursova M."/>
            <person name="Spatafora J.W."/>
            <person name="Tedersoo L."/>
            <person name="Vaario L.-M."/>
            <person name="Yamada A."/>
            <person name="Yan M."/>
            <person name="Wang P."/>
            <person name="Xu J."/>
            <person name="Bruns T."/>
            <person name="Baldrian P."/>
            <person name="Vilgalys R."/>
            <person name="Henrissat B."/>
            <person name="Grigoriev I.V."/>
            <person name="Hibbett D."/>
            <person name="Nagy L.G."/>
            <person name="Martin F.M."/>
        </authorList>
    </citation>
    <scope>NUCLEOTIDE SEQUENCE</scope>
    <source>
        <strain evidence="2">Prilba</strain>
    </source>
</reference>
<dbReference type="Proteomes" id="UP000759537">
    <property type="component" value="Unassembled WGS sequence"/>
</dbReference>
<comment type="caution">
    <text evidence="2">The sequence shown here is derived from an EMBL/GenBank/DDBJ whole genome shotgun (WGS) entry which is preliminary data.</text>
</comment>
<feature type="region of interest" description="Disordered" evidence="1">
    <location>
        <begin position="86"/>
        <end position="127"/>
    </location>
</feature>
<organism evidence="2 3">
    <name type="scientific">Russula ochroleuca</name>
    <dbReference type="NCBI Taxonomy" id="152965"/>
    <lineage>
        <taxon>Eukaryota</taxon>
        <taxon>Fungi</taxon>
        <taxon>Dikarya</taxon>
        <taxon>Basidiomycota</taxon>
        <taxon>Agaricomycotina</taxon>
        <taxon>Agaricomycetes</taxon>
        <taxon>Russulales</taxon>
        <taxon>Russulaceae</taxon>
        <taxon>Russula</taxon>
    </lineage>
</organism>